<dbReference type="Pfam" id="PF03935">
    <property type="entry name" value="SKN1_KRE6_Sbg1"/>
    <property type="match status" value="1"/>
</dbReference>
<feature type="compositionally biased region" description="Polar residues" evidence="5">
    <location>
        <begin position="14"/>
        <end position="34"/>
    </location>
</feature>
<evidence type="ECO:0000256" key="6">
    <source>
        <dbReference type="SAM" id="Phobius"/>
    </source>
</evidence>
<evidence type="ECO:0000313" key="8">
    <source>
        <dbReference type="Proteomes" id="UP001432216"/>
    </source>
</evidence>
<dbReference type="RefSeq" id="XP_064724371.1">
    <property type="nucleotide sequence ID" value="XM_064868299.1"/>
</dbReference>
<gene>
    <name evidence="7" type="ORF">IAS62_006521</name>
</gene>
<feature type="transmembrane region" description="Helical" evidence="6">
    <location>
        <begin position="135"/>
        <end position="159"/>
    </location>
</feature>
<keyword evidence="6" id="KW-1133">Transmembrane helix</keyword>
<keyword evidence="8" id="KW-1185">Reference proteome</keyword>
<accession>A0ABZ2B2T9</accession>
<protein>
    <submittedName>
        <fullName evidence="7">Uncharacterized protein</fullName>
    </submittedName>
</protein>
<feature type="region of interest" description="Disordered" evidence="5">
    <location>
        <begin position="1"/>
        <end position="55"/>
    </location>
</feature>
<name>A0ABZ2B2T9_9TREE</name>
<keyword evidence="2 6" id="KW-0472">Membrane</keyword>
<evidence type="ECO:0000256" key="1">
    <source>
        <dbReference type="ARBA" id="ARBA00004370"/>
    </source>
</evidence>
<dbReference type="PANTHER" id="PTHR31361:SF15">
    <property type="entry name" value="GH16 DOMAIN-CONTAINING PROTEIN"/>
    <property type="match status" value="1"/>
</dbReference>
<organism evidence="7 8">
    <name type="scientific">Cryptococcus decagattii</name>
    <dbReference type="NCBI Taxonomy" id="1859122"/>
    <lineage>
        <taxon>Eukaryota</taxon>
        <taxon>Fungi</taxon>
        <taxon>Dikarya</taxon>
        <taxon>Basidiomycota</taxon>
        <taxon>Agaricomycotina</taxon>
        <taxon>Tremellomycetes</taxon>
        <taxon>Tremellales</taxon>
        <taxon>Cryptococcaceae</taxon>
        <taxon>Cryptococcus</taxon>
        <taxon>Cryptococcus gattii species complex</taxon>
    </lineage>
</organism>
<evidence type="ECO:0000256" key="5">
    <source>
        <dbReference type="SAM" id="MobiDB-lite"/>
    </source>
</evidence>
<dbReference type="Proteomes" id="UP001432216">
    <property type="component" value="Chromosome 14"/>
</dbReference>
<evidence type="ECO:0000256" key="2">
    <source>
        <dbReference type="ARBA" id="ARBA00023136"/>
    </source>
</evidence>
<sequence>MLSSSRQGREPLLQSAQTPGQSQRLSDSSLTSFDHQGMSYRGPHNEASVRSYGSSSSNRFGPTASLASGAPAAVLAGNSGGFSDELPQQAPSQAHIQDWHDADDLDDHLHTFTSQDRRDLATPFDITSARGWANALTLGILAGGGVMLFAGYPIISFYYGDSNSAGANTSGYNLGGINSSGQYPEIPGLPTLIDADTPEWAYSRTGFDGDEWTLVFSDEFNKEGRTFFEGDDPFWTGMDIHYWPTG</sequence>
<dbReference type="GeneID" id="89993289"/>
<keyword evidence="4" id="KW-0961">Cell wall biogenesis/degradation</keyword>
<proteinExistence type="predicted"/>
<evidence type="ECO:0000256" key="4">
    <source>
        <dbReference type="ARBA" id="ARBA00023316"/>
    </source>
</evidence>
<dbReference type="InterPro" id="IPR005629">
    <property type="entry name" value="Skn1/Kre6/Sbg1"/>
</dbReference>
<evidence type="ECO:0000313" key="7">
    <source>
        <dbReference type="EMBL" id="WVO25132.1"/>
    </source>
</evidence>
<keyword evidence="3" id="KW-0325">Glycoprotein</keyword>
<evidence type="ECO:0000256" key="3">
    <source>
        <dbReference type="ARBA" id="ARBA00023180"/>
    </source>
</evidence>
<dbReference type="EMBL" id="CP143819">
    <property type="protein sequence ID" value="WVO25132.1"/>
    <property type="molecule type" value="Genomic_DNA"/>
</dbReference>
<keyword evidence="6" id="KW-0812">Transmembrane</keyword>
<dbReference type="PANTHER" id="PTHR31361">
    <property type="entry name" value="BETA-GLUCAN SYNTHESIS-ASSOCIATED PROTEIN KRE6-RELATED"/>
    <property type="match status" value="1"/>
</dbReference>
<reference evidence="7 8" key="1">
    <citation type="submission" date="2024-01" db="EMBL/GenBank/DDBJ databases">
        <title>Comparative genomics of Cryptococcus and Kwoniella reveals pathogenesis evolution and contrasting modes of karyotype evolution via chromosome fusion or intercentromeric recombination.</title>
        <authorList>
            <person name="Coelho M.A."/>
            <person name="David-Palma M."/>
            <person name="Shea T."/>
            <person name="Bowers K."/>
            <person name="McGinley-Smith S."/>
            <person name="Mohammad A.W."/>
            <person name="Gnirke A."/>
            <person name="Yurkov A.M."/>
            <person name="Nowrousian M."/>
            <person name="Sun S."/>
            <person name="Cuomo C.A."/>
            <person name="Heitman J."/>
        </authorList>
    </citation>
    <scope>NUCLEOTIDE SEQUENCE [LARGE SCALE GENOMIC DNA]</scope>
    <source>
        <strain evidence="7 8">7685027</strain>
    </source>
</reference>
<comment type="subcellular location">
    <subcellularLocation>
        <location evidence="1">Membrane</location>
    </subcellularLocation>
</comment>